<organism evidence="1">
    <name type="scientific">Puccinia triticina (isolate 1-1 / race 1 (BBBD))</name>
    <name type="common">Brown leaf rust fungus</name>
    <dbReference type="NCBI Taxonomy" id="630390"/>
    <lineage>
        <taxon>Eukaryota</taxon>
        <taxon>Fungi</taxon>
        <taxon>Dikarya</taxon>
        <taxon>Basidiomycota</taxon>
        <taxon>Pucciniomycotina</taxon>
        <taxon>Pucciniomycetes</taxon>
        <taxon>Pucciniales</taxon>
        <taxon>Pucciniaceae</taxon>
        <taxon>Puccinia</taxon>
    </lineage>
</organism>
<dbReference type="Proteomes" id="UP000005240">
    <property type="component" value="Unassembled WGS sequence"/>
</dbReference>
<reference evidence="2" key="4">
    <citation type="submission" date="2025-05" db="UniProtKB">
        <authorList>
            <consortium name="EnsemblFungi"/>
        </authorList>
    </citation>
    <scope>IDENTIFICATION</scope>
    <source>
        <strain evidence="2">isolate 1-1 / race 1 (BBBD)</strain>
    </source>
</reference>
<keyword evidence="3" id="KW-1185">Reference proteome</keyword>
<dbReference type="AlphaFoldDB" id="A0A0C4EUA1"/>
<reference evidence="1" key="2">
    <citation type="submission" date="2016-05" db="EMBL/GenBank/DDBJ databases">
        <title>Comparative analysis highlights variable genome content of wheat rusts and divergence of the mating loci.</title>
        <authorList>
            <person name="Cuomo C.A."/>
            <person name="Bakkeren G."/>
            <person name="Szabo L."/>
            <person name="Khalil H."/>
            <person name="Joly D."/>
            <person name="Goldberg J."/>
            <person name="Young S."/>
            <person name="Zeng Q."/>
            <person name="Fellers J."/>
        </authorList>
    </citation>
    <scope>NUCLEOTIDE SEQUENCE [LARGE SCALE GENOMIC DNA]</scope>
    <source>
        <strain evidence="1">1-1 BBBD Race 1</strain>
    </source>
</reference>
<reference evidence="2 3" key="3">
    <citation type="journal article" date="2017" name="G3 (Bethesda)">
        <title>Comparative analysis highlights variable genome content of wheat rusts and divergence of the mating loci.</title>
        <authorList>
            <person name="Cuomo C.A."/>
            <person name="Bakkeren G."/>
            <person name="Khalil H.B."/>
            <person name="Panwar V."/>
            <person name="Joly D."/>
            <person name="Linning R."/>
            <person name="Sakthikumar S."/>
            <person name="Song X."/>
            <person name="Adiconis X."/>
            <person name="Fan L."/>
            <person name="Goldberg J.M."/>
            <person name="Levin J.Z."/>
            <person name="Young S."/>
            <person name="Zeng Q."/>
            <person name="Anikster Y."/>
            <person name="Bruce M."/>
            <person name="Wang M."/>
            <person name="Yin C."/>
            <person name="McCallum B."/>
            <person name="Szabo L.J."/>
            <person name="Hulbert S."/>
            <person name="Chen X."/>
            <person name="Fellers J.P."/>
        </authorList>
    </citation>
    <scope>NUCLEOTIDE SEQUENCE</scope>
    <source>
        <strain evidence="3">Isolate 1-1 / race 1 (BBBD)</strain>
        <strain evidence="2">isolate 1-1 / race 1 (BBBD)</strain>
    </source>
</reference>
<dbReference type="VEuPathDB" id="FungiDB:PTTG_04380"/>
<evidence type="ECO:0000313" key="1">
    <source>
        <dbReference type="EMBL" id="OAV91157.1"/>
    </source>
</evidence>
<dbReference type="EMBL" id="ADAS02000085">
    <property type="protein sequence ID" value="OAV91157.1"/>
    <property type="molecule type" value="Genomic_DNA"/>
</dbReference>
<proteinExistence type="predicted"/>
<accession>A0A0C4EUA1</accession>
<name>A0A0C4EUA1_PUCT1</name>
<evidence type="ECO:0000313" key="3">
    <source>
        <dbReference type="Proteomes" id="UP000005240"/>
    </source>
</evidence>
<protein>
    <submittedName>
        <fullName evidence="1 2">Uncharacterized protein</fullName>
    </submittedName>
</protein>
<gene>
    <name evidence="1" type="ORF">PTTG_04380</name>
</gene>
<dbReference type="EnsemblFungi" id="PTTG_04380-t43_1">
    <property type="protein sequence ID" value="PTTG_04380-t43_1-p1"/>
    <property type="gene ID" value="PTTG_04380"/>
</dbReference>
<sequence>MYQRGTPKVYVDHAALLAASHKPSFPHHWELDKHNPGLKATKCLPKALQKLESSKPIGVQNRGLESLWGAPQRAAVASRCKECPGAHYWDRQPELEGLHLNPISVPLTGRMAGDWARYTTQPMGCLAIQRAMCMHTPLNPGCQLLSMTGTDQH</sequence>
<evidence type="ECO:0000313" key="2">
    <source>
        <dbReference type="EnsemblFungi" id="PTTG_04380-t43_1-p1"/>
    </source>
</evidence>
<reference evidence="1" key="1">
    <citation type="submission" date="2009-11" db="EMBL/GenBank/DDBJ databases">
        <authorList>
            <consortium name="The Broad Institute Genome Sequencing Platform"/>
            <person name="Ward D."/>
            <person name="Feldgarden M."/>
            <person name="Earl A."/>
            <person name="Young S.K."/>
            <person name="Zeng Q."/>
            <person name="Koehrsen M."/>
            <person name="Alvarado L."/>
            <person name="Berlin A."/>
            <person name="Bochicchio J."/>
            <person name="Borenstein D."/>
            <person name="Chapman S.B."/>
            <person name="Chen Z."/>
            <person name="Engels R."/>
            <person name="Freedman E."/>
            <person name="Gellesch M."/>
            <person name="Goldberg J."/>
            <person name="Griggs A."/>
            <person name="Gujja S."/>
            <person name="Heilman E."/>
            <person name="Heiman D."/>
            <person name="Hepburn T."/>
            <person name="Howarth C."/>
            <person name="Jen D."/>
            <person name="Larson L."/>
            <person name="Lewis B."/>
            <person name="Mehta T."/>
            <person name="Park D."/>
            <person name="Pearson M."/>
            <person name="Roberts A."/>
            <person name="Saif S."/>
            <person name="Shea T."/>
            <person name="Shenoy N."/>
            <person name="Sisk P."/>
            <person name="Stolte C."/>
            <person name="Sykes S."/>
            <person name="Thomson T."/>
            <person name="Walk T."/>
            <person name="White J."/>
            <person name="Yandava C."/>
            <person name="Izard J."/>
            <person name="Baranova O.V."/>
            <person name="Blanton J.M."/>
            <person name="Tanner A.C."/>
            <person name="Dewhirst F.E."/>
            <person name="Haas B."/>
            <person name="Nusbaum C."/>
            <person name="Birren B."/>
        </authorList>
    </citation>
    <scope>NUCLEOTIDE SEQUENCE [LARGE SCALE GENOMIC DNA]</scope>
    <source>
        <strain evidence="1">1-1 BBBD Race 1</strain>
    </source>
</reference>